<dbReference type="PROSITE" id="PS51903">
    <property type="entry name" value="CLP_R"/>
    <property type="match status" value="1"/>
</dbReference>
<dbReference type="Pfam" id="PF07724">
    <property type="entry name" value="AAA_2"/>
    <property type="match status" value="1"/>
</dbReference>
<dbReference type="InterPro" id="IPR028299">
    <property type="entry name" value="ClpA/B_CS2"/>
</dbReference>
<gene>
    <name evidence="11" type="ORF">IAB00_06510</name>
</gene>
<feature type="region of interest" description="Disordered" evidence="8">
    <location>
        <begin position="817"/>
        <end position="875"/>
    </location>
</feature>
<dbReference type="GO" id="GO:0005524">
    <property type="term" value="F:ATP binding"/>
    <property type="evidence" value="ECO:0007669"/>
    <property type="project" value="UniProtKB-KW"/>
</dbReference>
<organism evidence="11 12">
    <name type="scientific">Candidatus Avidehalobacter gallistercoris</name>
    <dbReference type="NCBI Taxonomy" id="2840694"/>
    <lineage>
        <taxon>Bacteria</taxon>
        <taxon>Bacillati</taxon>
        <taxon>Bacillota</taxon>
        <taxon>Clostridia</taxon>
        <taxon>Eubacteriales</taxon>
        <taxon>Peptococcaceae</taxon>
        <taxon>Peptococcaceae incertae sedis</taxon>
        <taxon>Candidatus Avidehalobacter</taxon>
    </lineage>
</organism>
<dbReference type="InterPro" id="IPR019489">
    <property type="entry name" value="Clp_ATPase_C"/>
</dbReference>
<dbReference type="GO" id="GO:0034605">
    <property type="term" value="P:cellular response to heat"/>
    <property type="evidence" value="ECO:0007669"/>
    <property type="project" value="TreeGrafter"/>
</dbReference>
<dbReference type="InterPro" id="IPR050130">
    <property type="entry name" value="ClpA_ClpB"/>
</dbReference>
<evidence type="ECO:0000313" key="11">
    <source>
        <dbReference type="EMBL" id="HIU10871.1"/>
    </source>
</evidence>
<dbReference type="GO" id="GO:0005737">
    <property type="term" value="C:cytoplasm"/>
    <property type="evidence" value="ECO:0007669"/>
    <property type="project" value="TreeGrafter"/>
</dbReference>
<dbReference type="AlphaFoldDB" id="A0A9D1HM60"/>
<dbReference type="InterPro" id="IPR001270">
    <property type="entry name" value="ClpA/B"/>
</dbReference>
<dbReference type="EMBL" id="DVMH01000032">
    <property type="protein sequence ID" value="HIU10871.1"/>
    <property type="molecule type" value="Genomic_DNA"/>
</dbReference>
<keyword evidence="3 6" id="KW-0067">ATP-binding</keyword>
<dbReference type="InterPro" id="IPR003959">
    <property type="entry name" value="ATPase_AAA_core"/>
</dbReference>
<dbReference type="Pfam" id="PF17871">
    <property type="entry name" value="AAA_lid_9"/>
    <property type="match status" value="1"/>
</dbReference>
<dbReference type="Pfam" id="PF10431">
    <property type="entry name" value="ClpB_D2-small"/>
    <property type="match status" value="1"/>
</dbReference>
<evidence type="ECO:0000256" key="5">
    <source>
        <dbReference type="PROSITE-ProRule" id="PRU01251"/>
    </source>
</evidence>
<dbReference type="InterPro" id="IPR004176">
    <property type="entry name" value="Clp_R_N"/>
</dbReference>
<dbReference type="PROSITE" id="PS00871">
    <property type="entry name" value="CLPAB_2"/>
    <property type="match status" value="1"/>
</dbReference>
<dbReference type="PRINTS" id="PR00300">
    <property type="entry name" value="CLPPROTEASEA"/>
</dbReference>
<dbReference type="CDD" id="cd19499">
    <property type="entry name" value="RecA-like_ClpB_Hsp104-like"/>
    <property type="match status" value="1"/>
</dbReference>
<dbReference type="FunFam" id="3.40.50.300:FF:000025">
    <property type="entry name" value="ATP-dependent Clp protease subunit"/>
    <property type="match status" value="1"/>
</dbReference>
<dbReference type="InterPro" id="IPR027417">
    <property type="entry name" value="P-loop_NTPase"/>
</dbReference>
<dbReference type="Gene3D" id="1.10.8.60">
    <property type="match status" value="2"/>
</dbReference>
<dbReference type="Proteomes" id="UP000824124">
    <property type="component" value="Unassembled WGS sequence"/>
</dbReference>
<dbReference type="PROSITE" id="PS00870">
    <property type="entry name" value="CLPAB_1"/>
    <property type="match status" value="1"/>
</dbReference>
<dbReference type="FunFam" id="3.40.50.300:FF:000010">
    <property type="entry name" value="Chaperone clpB 1, putative"/>
    <property type="match status" value="1"/>
</dbReference>
<dbReference type="CDD" id="cd00009">
    <property type="entry name" value="AAA"/>
    <property type="match status" value="1"/>
</dbReference>
<sequence>MSSLYTERAREAMLWACKIARHCGEQEVDCRHLLWGILKMEQSLGAQVLHQLGVNQQALEAEFHTGAEPADNQDFAPETKQALELAKGTAQKMGVNYIGTEHLLLGVLQGTNSAVNLLKERGLQPNAVIDAIMRALGYKPVAQTAAGSSQGLPNLNEAGASGDNSAGALAKYGRDLTALAKQERLDPVLGRESEIQRVVQILSRRTKNNPVLIGEPGVGKTAIAEGLAERIAQGSVPQTLSDKRVISLDISTLLAGAKYRGEFEERLQQVMEEVKKSGKIILFIDELHTLIGAGGAEGAIDAANILKPALARGELQCVGATTIDEYRKHIEKDAALERRFQPVMVNEPNEEEAIAILEGLRDRYEAHHGVKITPKAIKAAVTLSMRYLPDRFLPDKAIDLMDEAAAMVNLAGQTAPLDLQELEGRLEAAIKEKNAAVGAQNFEEAAKWRDAERDLKQELENRRADWQKQSVKTDNVVDVAQIAQVLSNWSGIPVAQLQKGEQEQLLHLEELLHQRVIGQDEAVQEVARAVRRGRAGLKDPKRPIGSFIFLGPTGVGKTELSKALANALFGSDDAMIRLDMSEYMEKHTVARLIGAPPGYIGHDEGGQLTEAVRRRPYSVILLDEIEKAHPDVFNILLQVLDDGRLTDSKGRTVDFRNTVIIMTSNLGGSIAKQGAMGFATGEQSKARAESEYEQSKARALDAVRKSFRPEFINRIDNILVFRSLQSAEIDRIAGLLAADLQQRLAAQEITLHVEDSAIKLLAEAGFDAEYGARPLKRAVVRLLEDPLSESLLAQEFAAGDEIWGYAKDGVIKFSKEAPEEASDKAEKTEPKSSEAAAPAAEKTAKKDIKKATDADGEKSSSENAASLDDRQEKKD</sequence>
<comment type="caution">
    <text evidence="11">The sequence shown here is derived from an EMBL/GenBank/DDBJ whole genome shotgun (WGS) entry which is preliminary data.</text>
</comment>
<feature type="domain" description="Clp R" evidence="10">
    <location>
        <begin position="1"/>
        <end position="138"/>
    </location>
</feature>
<dbReference type="Gene3D" id="3.40.50.300">
    <property type="entry name" value="P-loop containing nucleotide triphosphate hydrolases"/>
    <property type="match status" value="2"/>
</dbReference>
<protein>
    <submittedName>
        <fullName evidence="11">AAA family ATPase</fullName>
    </submittedName>
</protein>
<dbReference type="PANTHER" id="PTHR11638">
    <property type="entry name" value="ATP-DEPENDENT CLP PROTEASE"/>
    <property type="match status" value="1"/>
</dbReference>
<evidence type="ECO:0000256" key="2">
    <source>
        <dbReference type="ARBA" id="ARBA00022741"/>
    </source>
</evidence>
<evidence type="ECO:0000256" key="6">
    <source>
        <dbReference type="RuleBase" id="RU004432"/>
    </source>
</evidence>
<keyword evidence="4 6" id="KW-0143">Chaperone</keyword>
<dbReference type="Gene3D" id="4.10.860.10">
    <property type="entry name" value="UVR domain"/>
    <property type="match status" value="1"/>
</dbReference>
<evidence type="ECO:0000259" key="9">
    <source>
        <dbReference type="PROSITE" id="PS50151"/>
    </source>
</evidence>
<dbReference type="InterPro" id="IPR041546">
    <property type="entry name" value="ClpA/ClpB_AAA_lid"/>
</dbReference>
<proteinExistence type="inferred from homology"/>
<dbReference type="Pfam" id="PF02861">
    <property type="entry name" value="Clp_N"/>
    <property type="match status" value="1"/>
</dbReference>
<keyword evidence="2 6" id="KW-0547">Nucleotide-binding</keyword>
<evidence type="ECO:0000256" key="8">
    <source>
        <dbReference type="SAM" id="MobiDB-lite"/>
    </source>
</evidence>
<dbReference type="Pfam" id="PF00004">
    <property type="entry name" value="AAA"/>
    <property type="match status" value="1"/>
</dbReference>
<feature type="coiled-coil region" evidence="7">
    <location>
        <begin position="419"/>
        <end position="469"/>
    </location>
</feature>
<dbReference type="PROSITE" id="PS50151">
    <property type="entry name" value="UVR"/>
    <property type="match status" value="1"/>
</dbReference>
<evidence type="ECO:0000256" key="1">
    <source>
        <dbReference type="ARBA" id="ARBA00022737"/>
    </source>
</evidence>
<reference evidence="11" key="2">
    <citation type="journal article" date="2021" name="PeerJ">
        <title>Extensive microbial diversity within the chicken gut microbiome revealed by metagenomics and culture.</title>
        <authorList>
            <person name="Gilroy R."/>
            <person name="Ravi A."/>
            <person name="Getino M."/>
            <person name="Pursley I."/>
            <person name="Horton D.L."/>
            <person name="Alikhan N.F."/>
            <person name="Baker D."/>
            <person name="Gharbi K."/>
            <person name="Hall N."/>
            <person name="Watson M."/>
            <person name="Adriaenssens E.M."/>
            <person name="Foster-Nyarko E."/>
            <person name="Jarju S."/>
            <person name="Secka A."/>
            <person name="Antonio M."/>
            <person name="Oren A."/>
            <person name="Chaudhuri R.R."/>
            <person name="La Ragione R."/>
            <person name="Hildebrand F."/>
            <person name="Pallen M.J."/>
        </authorList>
    </citation>
    <scope>NUCLEOTIDE SEQUENCE</scope>
    <source>
        <strain evidence="11">2830</strain>
    </source>
</reference>
<dbReference type="SMART" id="SM01086">
    <property type="entry name" value="ClpB_D2-small"/>
    <property type="match status" value="1"/>
</dbReference>
<dbReference type="InterPro" id="IPR036628">
    <property type="entry name" value="Clp_N_dom_sf"/>
</dbReference>
<dbReference type="InterPro" id="IPR003593">
    <property type="entry name" value="AAA+_ATPase"/>
</dbReference>
<dbReference type="Gene3D" id="1.10.1780.10">
    <property type="entry name" value="Clp, N-terminal domain"/>
    <property type="match status" value="1"/>
</dbReference>
<dbReference type="SUPFAM" id="SSF81923">
    <property type="entry name" value="Double Clp-N motif"/>
    <property type="match status" value="1"/>
</dbReference>
<keyword evidence="7" id="KW-0175">Coiled coil</keyword>
<dbReference type="GO" id="GO:0016887">
    <property type="term" value="F:ATP hydrolysis activity"/>
    <property type="evidence" value="ECO:0007669"/>
    <property type="project" value="InterPro"/>
</dbReference>
<feature type="compositionally biased region" description="Basic and acidic residues" evidence="8">
    <location>
        <begin position="842"/>
        <end position="860"/>
    </location>
</feature>
<keyword evidence="1 5" id="KW-0677">Repeat</keyword>
<dbReference type="InterPro" id="IPR001943">
    <property type="entry name" value="UVR_dom"/>
</dbReference>
<dbReference type="SUPFAM" id="SSF52540">
    <property type="entry name" value="P-loop containing nucleoside triphosphate hydrolases"/>
    <property type="match status" value="2"/>
</dbReference>
<evidence type="ECO:0000256" key="7">
    <source>
        <dbReference type="SAM" id="Coils"/>
    </source>
</evidence>
<feature type="domain" description="UVR" evidence="9">
    <location>
        <begin position="423"/>
        <end position="458"/>
    </location>
</feature>
<comment type="similarity">
    <text evidence="6">Belongs to the ClpA/ClpB family.</text>
</comment>
<dbReference type="SMART" id="SM00382">
    <property type="entry name" value="AAA"/>
    <property type="match status" value="2"/>
</dbReference>
<accession>A0A9D1HM60</accession>
<evidence type="ECO:0000313" key="12">
    <source>
        <dbReference type="Proteomes" id="UP000824124"/>
    </source>
</evidence>
<feature type="compositionally biased region" description="Basic and acidic residues" evidence="8">
    <location>
        <begin position="817"/>
        <end position="832"/>
    </location>
</feature>
<dbReference type="InterPro" id="IPR018368">
    <property type="entry name" value="ClpA/B_CS1"/>
</dbReference>
<dbReference type="PANTHER" id="PTHR11638:SF18">
    <property type="entry name" value="HEAT SHOCK PROTEIN 104"/>
    <property type="match status" value="1"/>
</dbReference>
<evidence type="ECO:0000256" key="4">
    <source>
        <dbReference type="ARBA" id="ARBA00023186"/>
    </source>
</evidence>
<name>A0A9D1HM60_9FIRM</name>
<evidence type="ECO:0000256" key="3">
    <source>
        <dbReference type="ARBA" id="ARBA00022840"/>
    </source>
</evidence>
<evidence type="ECO:0000259" key="10">
    <source>
        <dbReference type="PROSITE" id="PS51903"/>
    </source>
</evidence>
<reference evidence="11" key="1">
    <citation type="submission" date="2020-10" db="EMBL/GenBank/DDBJ databases">
        <authorList>
            <person name="Gilroy R."/>
        </authorList>
    </citation>
    <scope>NUCLEOTIDE SEQUENCE</scope>
    <source>
        <strain evidence="11">2830</strain>
    </source>
</reference>